<reference evidence="5" key="1">
    <citation type="journal article" date="2019" name="Int. J. Syst. Evol. Microbiol.">
        <title>The Global Catalogue of Microorganisms (GCM) 10K type strain sequencing project: providing services to taxonomists for standard genome sequencing and annotation.</title>
        <authorList>
            <consortium name="The Broad Institute Genomics Platform"/>
            <consortium name="The Broad Institute Genome Sequencing Center for Infectious Disease"/>
            <person name="Wu L."/>
            <person name="Ma J."/>
        </authorList>
    </citation>
    <scope>NUCLEOTIDE SEQUENCE [LARGE SCALE GENOMIC DNA]</scope>
    <source>
        <strain evidence="5">JCM 18961</strain>
    </source>
</reference>
<dbReference type="InterPro" id="IPR012336">
    <property type="entry name" value="Thioredoxin-like_fold"/>
</dbReference>
<dbReference type="RefSeq" id="WP_345504957.1">
    <property type="nucleotide sequence ID" value="NZ_BAABLO010000012.1"/>
</dbReference>
<feature type="transmembrane region" description="Helical" evidence="2">
    <location>
        <begin position="29"/>
        <end position="49"/>
    </location>
</feature>
<dbReference type="Gene3D" id="3.40.30.10">
    <property type="entry name" value="Glutaredoxin"/>
    <property type="match status" value="1"/>
</dbReference>
<keyword evidence="2" id="KW-0812">Transmembrane</keyword>
<evidence type="ECO:0000256" key="1">
    <source>
        <dbReference type="SAM" id="MobiDB-lite"/>
    </source>
</evidence>
<dbReference type="InterPro" id="IPR036249">
    <property type="entry name" value="Thioredoxin-like_sf"/>
</dbReference>
<evidence type="ECO:0000313" key="4">
    <source>
        <dbReference type="EMBL" id="GAA4731345.1"/>
    </source>
</evidence>
<dbReference type="SUPFAM" id="SSF52833">
    <property type="entry name" value="Thioredoxin-like"/>
    <property type="match status" value="1"/>
</dbReference>
<comment type="caution">
    <text evidence="4">The sequence shown here is derived from an EMBL/GenBank/DDBJ whole genome shotgun (WGS) entry which is preliminary data.</text>
</comment>
<organism evidence="4 5">
    <name type="scientific">Pedococcus ginsenosidimutans</name>
    <dbReference type="NCBI Taxonomy" id="490570"/>
    <lineage>
        <taxon>Bacteria</taxon>
        <taxon>Bacillati</taxon>
        <taxon>Actinomycetota</taxon>
        <taxon>Actinomycetes</taxon>
        <taxon>Micrococcales</taxon>
        <taxon>Intrasporangiaceae</taxon>
        <taxon>Pedococcus</taxon>
    </lineage>
</organism>
<evidence type="ECO:0000313" key="5">
    <source>
        <dbReference type="Proteomes" id="UP001500556"/>
    </source>
</evidence>
<name>A0ABP8YLR7_9MICO</name>
<gene>
    <name evidence="4" type="ORF">GCM10025782_33090</name>
</gene>
<evidence type="ECO:0000256" key="2">
    <source>
        <dbReference type="SAM" id="Phobius"/>
    </source>
</evidence>
<dbReference type="CDD" id="cd02972">
    <property type="entry name" value="DsbA_family"/>
    <property type="match status" value="1"/>
</dbReference>
<accession>A0ABP8YLR7</accession>
<feature type="region of interest" description="Disordered" evidence="1">
    <location>
        <begin position="1"/>
        <end position="24"/>
    </location>
</feature>
<feature type="domain" description="Thioredoxin-like fold" evidence="3">
    <location>
        <begin position="86"/>
        <end position="235"/>
    </location>
</feature>
<dbReference type="Pfam" id="PF13462">
    <property type="entry name" value="Thioredoxin_4"/>
    <property type="match status" value="1"/>
</dbReference>
<proteinExistence type="predicted"/>
<keyword evidence="5" id="KW-1185">Reference proteome</keyword>
<keyword evidence="2" id="KW-0472">Membrane</keyword>
<sequence length="253" mass="26194">MTSSSASRKAKIEAATPKGRAGGNGANRAVVAAVVVVVVIAAVVTAVVLGSQDKKQATTAGGSSLPKGASAMGAGILVNPQAPSTVPTLDLYEDFQCPICAEFEHRFGADIVSLAEKNQVRLVVHTLSFLDDNLRNDSSIRAANGAACAADQGKFLPYHSANFGGQPLKEGAGYTDADLRSFAQKAGITGAALQTWQQCYDTKAHNQYVVSVQTQSEKDGVNGTPTLKLNGKTLNLQGFTAESLAAQVKAATK</sequence>
<dbReference type="EMBL" id="BAABLO010000012">
    <property type="protein sequence ID" value="GAA4731345.1"/>
    <property type="molecule type" value="Genomic_DNA"/>
</dbReference>
<dbReference type="Proteomes" id="UP001500556">
    <property type="component" value="Unassembled WGS sequence"/>
</dbReference>
<keyword evidence="2" id="KW-1133">Transmembrane helix</keyword>
<protein>
    <recommendedName>
        <fullName evidence="3">Thioredoxin-like fold domain-containing protein</fullName>
    </recommendedName>
</protein>
<evidence type="ECO:0000259" key="3">
    <source>
        <dbReference type="Pfam" id="PF13462"/>
    </source>
</evidence>